<keyword evidence="1" id="KW-0812">Transmembrane</keyword>
<feature type="transmembrane region" description="Helical" evidence="1">
    <location>
        <begin position="132"/>
        <end position="150"/>
    </location>
</feature>
<sequence length="155" mass="16864">MIKFLLTVGSRGPRRWRRMVPLAGDPPIPVSVGDALLLLHRFEGTLAQLLLQVVVDHDASLRRSLRLLLLIVVFVVVVGRAAAVPAGRLALAALLMLLVFLVLLDMLLVFFVFLFLCGTVRVGGTAVRGGRHALLFVLASLLLGPFRLGVARGRR</sequence>
<keyword evidence="1" id="KW-0472">Membrane</keyword>
<reference evidence="2" key="1">
    <citation type="submission" date="2021-05" db="EMBL/GenBank/DDBJ databases">
        <authorList>
            <person name="Alioto T."/>
            <person name="Alioto T."/>
            <person name="Gomez Garrido J."/>
        </authorList>
    </citation>
    <scope>NUCLEOTIDE SEQUENCE</scope>
</reference>
<feature type="transmembrane region" description="Helical" evidence="1">
    <location>
        <begin position="65"/>
        <end position="83"/>
    </location>
</feature>
<proteinExistence type="predicted"/>
<dbReference type="EMBL" id="HBUE01090991">
    <property type="protein sequence ID" value="CAG6481481.1"/>
    <property type="molecule type" value="Transcribed_RNA"/>
</dbReference>
<evidence type="ECO:0000256" key="1">
    <source>
        <dbReference type="SAM" id="Phobius"/>
    </source>
</evidence>
<organism evidence="2">
    <name type="scientific">Culex pipiens</name>
    <name type="common">House mosquito</name>
    <dbReference type="NCBI Taxonomy" id="7175"/>
    <lineage>
        <taxon>Eukaryota</taxon>
        <taxon>Metazoa</taxon>
        <taxon>Ecdysozoa</taxon>
        <taxon>Arthropoda</taxon>
        <taxon>Hexapoda</taxon>
        <taxon>Insecta</taxon>
        <taxon>Pterygota</taxon>
        <taxon>Neoptera</taxon>
        <taxon>Endopterygota</taxon>
        <taxon>Diptera</taxon>
        <taxon>Nematocera</taxon>
        <taxon>Culicoidea</taxon>
        <taxon>Culicidae</taxon>
        <taxon>Culicinae</taxon>
        <taxon>Culicini</taxon>
        <taxon>Culex</taxon>
        <taxon>Culex</taxon>
    </lineage>
</organism>
<name>A0A8D8FS04_CULPI</name>
<evidence type="ECO:0000313" key="2">
    <source>
        <dbReference type="EMBL" id="CAG6481481.1"/>
    </source>
</evidence>
<accession>A0A8D8FS04</accession>
<dbReference type="AlphaFoldDB" id="A0A8D8FS04"/>
<feature type="transmembrane region" description="Helical" evidence="1">
    <location>
        <begin position="89"/>
        <end position="120"/>
    </location>
</feature>
<protein>
    <submittedName>
        <fullName evidence="2">(northern house mosquito) hypothetical protein</fullName>
    </submittedName>
</protein>
<keyword evidence="1" id="KW-1133">Transmembrane helix</keyword>